<reference evidence="2 3" key="1">
    <citation type="submission" date="2019-04" db="EMBL/GenBank/DDBJ databases">
        <title>Pedobacter sp. AR-3-17 sp. nov., isolated from Arctic soil.</title>
        <authorList>
            <person name="Dahal R.H."/>
            <person name="Kim D.-U."/>
        </authorList>
    </citation>
    <scope>NUCLEOTIDE SEQUENCE [LARGE SCALE GENOMIC DNA]</scope>
    <source>
        <strain evidence="2 3">AR-3-17</strain>
    </source>
</reference>
<keyword evidence="3" id="KW-1185">Reference proteome</keyword>
<feature type="chain" id="PRO_5020908615" evidence="1">
    <location>
        <begin position="22"/>
        <end position="111"/>
    </location>
</feature>
<proteinExistence type="predicted"/>
<accession>A0A4U1C8Y5</accession>
<evidence type="ECO:0000313" key="3">
    <source>
        <dbReference type="Proteomes" id="UP000308181"/>
    </source>
</evidence>
<dbReference type="OrthoDB" id="771573at2"/>
<comment type="caution">
    <text evidence="2">The sequence shown here is derived from an EMBL/GenBank/DDBJ whole genome shotgun (WGS) entry which is preliminary data.</text>
</comment>
<dbReference type="EMBL" id="SWBP01000001">
    <property type="protein sequence ID" value="TKC00877.1"/>
    <property type="molecule type" value="Genomic_DNA"/>
</dbReference>
<dbReference type="Proteomes" id="UP000308181">
    <property type="component" value="Unassembled WGS sequence"/>
</dbReference>
<feature type="signal peptide" evidence="1">
    <location>
        <begin position="1"/>
        <end position="21"/>
    </location>
</feature>
<evidence type="ECO:0000256" key="1">
    <source>
        <dbReference type="SAM" id="SignalP"/>
    </source>
</evidence>
<dbReference type="RefSeq" id="WP_136825082.1">
    <property type="nucleotide sequence ID" value="NZ_SWBP01000001.1"/>
</dbReference>
<name>A0A4U1C8Y5_9SPHI</name>
<sequence length="111" mass="12634">MGKGFAKVTLCIVLTFSMLSAAIPLHNVFHNHYFIKLDDCAENTCKSHLKNHTEHCHTHSDAVFLADLPKEIAVINLLQTAKQLQNFFKEDNYFQFFFLTKNKAPPALIIA</sequence>
<organism evidence="2 3">
    <name type="scientific">Pedobacter cryophilus</name>
    <dbReference type="NCBI Taxonomy" id="2571271"/>
    <lineage>
        <taxon>Bacteria</taxon>
        <taxon>Pseudomonadati</taxon>
        <taxon>Bacteroidota</taxon>
        <taxon>Sphingobacteriia</taxon>
        <taxon>Sphingobacteriales</taxon>
        <taxon>Sphingobacteriaceae</taxon>
        <taxon>Pedobacter</taxon>
    </lineage>
</organism>
<dbReference type="AlphaFoldDB" id="A0A4U1C8Y5"/>
<evidence type="ECO:0000313" key="2">
    <source>
        <dbReference type="EMBL" id="TKC00877.1"/>
    </source>
</evidence>
<gene>
    <name evidence="2" type="ORF">FA046_04155</name>
</gene>
<protein>
    <submittedName>
        <fullName evidence="2">Uncharacterized protein</fullName>
    </submittedName>
</protein>
<keyword evidence="1" id="KW-0732">Signal</keyword>